<keyword evidence="3" id="KW-1185">Reference proteome</keyword>
<name>A0ABX8S6N5_9ACTN</name>
<evidence type="ECO:0000313" key="3">
    <source>
        <dbReference type="Proteomes" id="UP000887023"/>
    </source>
</evidence>
<proteinExistence type="predicted"/>
<feature type="transmembrane region" description="Helical" evidence="1">
    <location>
        <begin position="63"/>
        <end position="80"/>
    </location>
</feature>
<sequence length="110" mass="11762">MSDFYARIWAKSSQQAEGADVTGTAVERTQDRVEPKLNPITAAEVPSAAWGWSGESPKAFTRAGWFVVVALLAMTIGNHAGRVEDLFLIGFAVVLAGILVRGMVTGGKQR</sequence>
<dbReference type="EMBL" id="CP079105">
    <property type="protein sequence ID" value="QXQ12677.1"/>
    <property type="molecule type" value="Genomic_DNA"/>
</dbReference>
<accession>A0ABX8S6N5</accession>
<reference evidence="2" key="1">
    <citation type="submission" date="2021-07" db="EMBL/GenBank/DDBJ databases">
        <title>Candidatus Kaistella beijingensis sp. nov. isolated from a municipal wastewater treatment plant is involved in sludge foaming.</title>
        <authorList>
            <person name="Song Y."/>
            <person name="Liu S.-J."/>
        </authorList>
    </citation>
    <scope>NUCLEOTIDE SEQUENCE</scope>
    <source>
        <strain evidence="2">DSM 43998</strain>
    </source>
</reference>
<protein>
    <submittedName>
        <fullName evidence="2">DUF2631 domain-containing protein</fullName>
    </submittedName>
</protein>
<evidence type="ECO:0000313" key="2">
    <source>
        <dbReference type="EMBL" id="QXQ12677.1"/>
    </source>
</evidence>
<feature type="transmembrane region" description="Helical" evidence="1">
    <location>
        <begin position="86"/>
        <end position="104"/>
    </location>
</feature>
<dbReference type="InterPro" id="IPR024341">
    <property type="entry name" value="DUF2631"/>
</dbReference>
<keyword evidence="1" id="KW-1133">Transmembrane helix</keyword>
<dbReference type="Proteomes" id="UP000887023">
    <property type="component" value="Chromosome"/>
</dbReference>
<keyword evidence="1" id="KW-0812">Transmembrane</keyword>
<organism evidence="2 3">
    <name type="scientific">Skermania pinensis</name>
    <dbReference type="NCBI Taxonomy" id="39122"/>
    <lineage>
        <taxon>Bacteria</taxon>
        <taxon>Bacillati</taxon>
        <taxon>Actinomycetota</taxon>
        <taxon>Actinomycetes</taxon>
        <taxon>Mycobacteriales</taxon>
        <taxon>Gordoniaceae</taxon>
        <taxon>Skermania</taxon>
    </lineage>
</organism>
<gene>
    <name evidence="2" type="ORF">KV203_12010</name>
</gene>
<keyword evidence="1" id="KW-0472">Membrane</keyword>
<dbReference type="Pfam" id="PF10939">
    <property type="entry name" value="DUF2631"/>
    <property type="match status" value="1"/>
</dbReference>
<evidence type="ECO:0000256" key="1">
    <source>
        <dbReference type="SAM" id="Phobius"/>
    </source>
</evidence>